<feature type="compositionally biased region" description="Polar residues" evidence="4">
    <location>
        <begin position="219"/>
        <end position="234"/>
    </location>
</feature>
<dbReference type="Proteomes" id="UP000317512">
    <property type="component" value="Chromosome"/>
</dbReference>
<reference evidence="6" key="1">
    <citation type="submission" date="2019-07" db="EMBL/GenBank/DDBJ databases">
        <title>Complete genome sequences of three Mycoplasma sp. 1220 strains.</title>
        <authorList>
            <person name="Grozner D."/>
            <person name="Forro B."/>
            <person name="Kovacs A.B."/>
            <person name="Marton S."/>
            <person name="Banyai K."/>
            <person name="Kreizinger Z."/>
            <person name="Sulyok K.M."/>
            <person name="Gyuranecz M."/>
        </authorList>
    </citation>
    <scope>NUCLEOTIDE SEQUENCE [LARGE SCALE GENOMIC DNA]</scope>
    <source>
        <strain evidence="6">MYCAV93</strain>
    </source>
</reference>
<name>A0A5B8K0L4_9MOLU</name>
<dbReference type="InterPro" id="IPR011344">
    <property type="entry name" value="ssDNA-bd"/>
</dbReference>
<dbReference type="GO" id="GO:0006260">
    <property type="term" value="P:DNA replication"/>
    <property type="evidence" value="ECO:0007669"/>
    <property type="project" value="InterPro"/>
</dbReference>
<dbReference type="CDD" id="cd04496">
    <property type="entry name" value="SSB_OBF"/>
    <property type="match status" value="1"/>
</dbReference>
<dbReference type="PROSITE" id="PS50935">
    <property type="entry name" value="SSB"/>
    <property type="match status" value="1"/>
</dbReference>
<evidence type="ECO:0000256" key="3">
    <source>
        <dbReference type="RuleBase" id="RU000524"/>
    </source>
</evidence>
<protein>
    <recommendedName>
        <fullName evidence="2 3">Single-stranded DNA-binding protein</fullName>
        <shortName evidence="2">SSB</shortName>
    </recommendedName>
</protein>
<proteinExistence type="inferred from homology"/>
<evidence type="ECO:0000313" key="6">
    <source>
        <dbReference type="Proteomes" id="UP000317512"/>
    </source>
</evidence>
<keyword evidence="1 2" id="KW-0238">DNA-binding</keyword>
<dbReference type="Pfam" id="PF00436">
    <property type="entry name" value="SSB"/>
    <property type="match status" value="1"/>
</dbReference>
<feature type="region of interest" description="Disordered" evidence="4">
    <location>
        <begin position="219"/>
        <end position="261"/>
    </location>
</feature>
<evidence type="ECO:0000256" key="1">
    <source>
        <dbReference type="ARBA" id="ARBA00023125"/>
    </source>
</evidence>
<feature type="compositionally biased region" description="Acidic residues" evidence="4">
    <location>
        <begin position="241"/>
        <end position="251"/>
    </location>
</feature>
<dbReference type="InterPro" id="IPR012340">
    <property type="entry name" value="NA-bd_OB-fold"/>
</dbReference>
<gene>
    <name evidence="5" type="primary">ssb</name>
    <name evidence="5" type="ORF">FOY43_01735</name>
</gene>
<organism evidence="5 6">
    <name type="scientific">Mycoplasma anserisalpingitidis</name>
    <dbReference type="NCBI Taxonomy" id="519450"/>
    <lineage>
        <taxon>Bacteria</taxon>
        <taxon>Bacillati</taxon>
        <taxon>Mycoplasmatota</taxon>
        <taxon>Mollicutes</taxon>
        <taxon>Mycoplasmataceae</taxon>
        <taxon>Mycoplasma</taxon>
    </lineage>
</organism>
<dbReference type="Gene3D" id="2.40.50.140">
    <property type="entry name" value="Nucleic acid-binding proteins"/>
    <property type="match status" value="1"/>
</dbReference>
<evidence type="ECO:0000256" key="2">
    <source>
        <dbReference type="HAMAP-Rule" id="MF_00984"/>
    </source>
</evidence>
<dbReference type="PANTHER" id="PTHR10302">
    <property type="entry name" value="SINGLE-STRANDED DNA-BINDING PROTEIN"/>
    <property type="match status" value="1"/>
</dbReference>
<dbReference type="OrthoDB" id="9809878at2"/>
<comment type="caution">
    <text evidence="2">Lacks conserved residue(s) required for the propagation of feature annotation.</text>
</comment>
<dbReference type="InterPro" id="IPR000424">
    <property type="entry name" value="Primosome_PriB/ssb"/>
</dbReference>
<accession>A0A5B8K0L4</accession>
<evidence type="ECO:0000256" key="4">
    <source>
        <dbReference type="SAM" id="MobiDB-lite"/>
    </source>
</evidence>
<dbReference type="EMBL" id="CP041663">
    <property type="protein sequence ID" value="QDY88381.1"/>
    <property type="molecule type" value="Genomic_DNA"/>
</dbReference>
<dbReference type="SUPFAM" id="SSF50249">
    <property type="entry name" value="Nucleic acid-binding proteins"/>
    <property type="match status" value="1"/>
</dbReference>
<dbReference type="GO" id="GO:0003697">
    <property type="term" value="F:single-stranded DNA binding"/>
    <property type="evidence" value="ECO:0007669"/>
    <property type="project" value="UniProtKB-UniRule"/>
</dbReference>
<dbReference type="PANTHER" id="PTHR10302:SF27">
    <property type="entry name" value="SINGLE-STRANDED DNA-BINDING PROTEIN"/>
    <property type="match status" value="1"/>
</dbReference>
<dbReference type="HAMAP" id="MF_00984">
    <property type="entry name" value="SSB"/>
    <property type="match status" value="1"/>
</dbReference>
<comment type="subunit">
    <text evidence="2">Homotetramer.</text>
</comment>
<dbReference type="NCBIfam" id="TIGR00621">
    <property type="entry name" value="ssb"/>
    <property type="match status" value="1"/>
</dbReference>
<dbReference type="GO" id="GO:0009295">
    <property type="term" value="C:nucleoid"/>
    <property type="evidence" value="ECO:0007669"/>
    <property type="project" value="TreeGrafter"/>
</dbReference>
<dbReference type="RefSeq" id="WP_146308847.1">
    <property type="nucleotide sequence ID" value="NZ_CP041663.1"/>
</dbReference>
<evidence type="ECO:0000313" key="5">
    <source>
        <dbReference type="EMBL" id="QDY88381.1"/>
    </source>
</evidence>
<sequence>MNKVLLIGRVSSDIRIFQTQSGIRYARVRLAINRRGTTDVTDFIPLVVWRANADFMASNVFKGTLIAVEGSIYMSSYQRDGANVTSFEVNVDNISILEPKSVVQSRINSSNQNVNNKFVADMPSRDFSERIQSVPNQQVHRFDDNISNQSLYSNTSNNSFAGFTVDETFSRPSTQSEMGNTKMSFTPTEKLNELNLSNNQNSKNQDFLSNLDDEDDEYSFNSSLFDDQNSSNKNDTSLFELDSDDELEDDIFNPNHSLDFD</sequence>
<dbReference type="AlphaFoldDB" id="A0A5B8K0L4"/>